<dbReference type="InterPro" id="IPR051806">
    <property type="entry name" value="HAD-like_SPP"/>
</dbReference>
<dbReference type="Pfam" id="PF13419">
    <property type="entry name" value="HAD_2"/>
    <property type="match status" value="1"/>
</dbReference>
<dbReference type="InterPro" id="IPR036412">
    <property type="entry name" value="HAD-like_sf"/>
</dbReference>
<dbReference type="InterPro" id="IPR041492">
    <property type="entry name" value="HAD_2"/>
</dbReference>
<dbReference type="STRING" id="1798512.A3A39_02470"/>
<evidence type="ECO:0008006" key="3">
    <source>
        <dbReference type="Google" id="ProtNLM"/>
    </source>
</evidence>
<dbReference type="Gene3D" id="3.40.50.1000">
    <property type="entry name" value="HAD superfamily/HAD-like"/>
    <property type="match status" value="1"/>
</dbReference>
<dbReference type="NCBIfam" id="TIGR01509">
    <property type="entry name" value="HAD-SF-IA-v3"/>
    <property type="match status" value="1"/>
</dbReference>
<dbReference type="InterPro" id="IPR006439">
    <property type="entry name" value="HAD-SF_hydro_IA"/>
</dbReference>
<dbReference type="PANTHER" id="PTHR43481:SF4">
    <property type="entry name" value="GLYCEROL-1-PHOSPHATE PHOSPHOHYDROLASE 1-RELATED"/>
    <property type="match status" value="1"/>
</dbReference>
<evidence type="ECO:0000313" key="2">
    <source>
        <dbReference type="Proteomes" id="UP000177372"/>
    </source>
</evidence>
<dbReference type="SFLD" id="SFLDS00003">
    <property type="entry name" value="Haloacid_Dehalogenase"/>
    <property type="match status" value="1"/>
</dbReference>
<accession>A0A1F6F146</accession>
<proteinExistence type="predicted"/>
<dbReference type="AlphaFoldDB" id="A0A1F6F146"/>
<comment type="caution">
    <text evidence="1">The sequence shown here is derived from an EMBL/GenBank/DDBJ whole genome shotgun (WGS) entry which is preliminary data.</text>
</comment>
<dbReference type="Proteomes" id="UP000177372">
    <property type="component" value="Unassembled WGS sequence"/>
</dbReference>
<protein>
    <recommendedName>
        <fullName evidence="3">HAD family phosphatase</fullName>
    </recommendedName>
</protein>
<gene>
    <name evidence="1" type="ORF">A3A39_02470</name>
</gene>
<dbReference type="GO" id="GO:0050308">
    <property type="term" value="F:sugar-phosphatase activity"/>
    <property type="evidence" value="ECO:0007669"/>
    <property type="project" value="TreeGrafter"/>
</dbReference>
<organism evidence="1 2">
    <name type="scientific">Candidatus Kaiserbacteria bacterium RIFCSPLOWO2_01_FULL_54_13</name>
    <dbReference type="NCBI Taxonomy" id="1798512"/>
    <lineage>
        <taxon>Bacteria</taxon>
        <taxon>Candidatus Kaiseribacteriota</taxon>
    </lineage>
</organism>
<dbReference type="Gene3D" id="1.10.150.240">
    <property type="entry name" value="Putative phosphatase, domain 2"/>
    <property type="match status" value="1"/>
</dbReference>
<dbReference type="EMBL" id="MFLZ01000023">
    <property type="protein sequence ID" value="OGG79583.1"/>
    <property type="molecule type" value="Genomic_DNA"/>
</dbReference>
<dbReference type="InterPro" id="IPR023198">
    <property type="entry name" value="PGP-like_dom2"/>
</dbReference>
<evidence type="ECO:0000313" key="1">
    <source>
        <dbReference type="EMBL" id="OGG79583.1"/>
    </source>
</evidence>
<reference evidence="1 2" key="1">
    <citation type="journal article" date="2016" name="Nat. Commun.">
        <title>Thousands of microbial genomes shed light on interconnected biogeochemical processes in an aquifer system.</title>
        <authorList>
            <person name="Anantharaman K."/>
            <person name="Brown C.T."/>
            <person name="Hug L.A."/>
            <person name="Sharon I."/>
            <person name="Castelle C.J."/>
            <person name="Probst A.J."/>
            <person name="Thomas B.C."/>
            <person name="Singh A."/>
            <person name="Wilkins M.J."/>
            <person name="Karaoz U."/>
            <person name="Brodie E.L."/>
            <person name="Williams K.H."/>
            <person name="Hubbard S.S."/>
            <person name="Banfield J.F."/>
        </authorList>
    </citation>
    <scope>NUCLEOTIDE SEQUENCE [LARGE SCALE GENOMIC DNA]</scope>
</reference>
<sequence>MNKEVRMLRYLLWDVDGILVDTEPLKFKAWQTLFTKFGKELSLEEYIPLIGHGGRENMETLLAMKGVRKTYEETRPIYRNAYIELRSRGVPIFEENVRLVREFKEKFPEIVHAVVSSEKKTTIRENLRTAGFDENFFAAVISYEDNPEMKRKPAPDMYLYALEKISAAPTECIAFEDTTSGIAAAADAGLFTVALPNKLTEAQDLLRAQLIILLGAPRKPTDIVAAFRRW</sequence>
<dbReference type="SFLD" id="SFLDG01129">
    <property type="entry name" value="C1.5:_HAD__Beta-PGM__Phosphata"/>
    <property type="match status" value="1"/>
</dbReference>
<dbReference type="InterPro" id="IPR023214">
    <property type="entry name" value="HAD_sf"/>
</dbReference>
<name>A0A1F6F146_9BACT</name>
<dbReference type="CDD" id="cd07505">
    <property type="entry name" value="HAD_BPGM-like"/>
    <property type="match status" value="1"/>
</dbReference>
<dbReference type="SUPFAM" id="SSF56784">
    <property type="entry name" value="HAD-like"/>
    <property type="match status" value="1"/>
</dbReference>
<dbReference type="PANTHER" id="PTHR43481">
    <property type="entry name" value="FRUCTOSE-1-PHOSPHATE PHOSPHATASE"/>
    <property type="match status" value="1"/>
</dbReference>